<feature type="transmembrane region" description="Helical" evidence="6">
    <location>
        <begin position="57"/>
        <end position="81"/>
    </location>
</feature>
<dbReference type="EMBL" id="WESC01000006">
    <property type="protein sequence ID" value="KAB7740488.1"/>
    <property type="molecule type" value="Genomic_DNA"/>
</dbReference>
<name>A0A6N6VHI0_9HYPH</name>
<evidence type="ECO:0000256" key="4">
    <source>
        <dbReference type="ARBA" id="ARBA00022989"/>
    </source>
</evidence>
<dbReference type="GO" id="GO:0055085">
    <property type="term" value="P:transmembrane transport"/>
    <property type="evidence" value="ECO:0007669"/>
    <property type="project" value="InterPro"/>
</dbReference>
<dbReference type="RefSeq" id="WP_152215852.1">
    <property type="nucleotide sequence ID" value="NZ_JBAQYD010000267.1"/>
</dbReference>
<dbReference type="InterPro" id="IPR030923">
    <property type="entry name" value="LptG"/>
</dbReference>
<dbReference type="AlphaFoldDB" id="A0A6N6VHI0"/>
<dbReference type="NCBIfam" id="TIGR04408">
    <property type="entry name" value="LptG_lptG"/>
    <property type="match status" value="1"/>
</dbReference>
<keyword evidence="8" id="KW-1185">Reference proteome</keyword>
<protein>
    <submittedName>
        <fullName evidence="7">LPS export ABC transporter permease LptG</fullName>
    </submittedName>
</protein>
<evidence type="ECO:0000256" key="5">
    <source>
        <dbReference type="ARBA" id="ARBA00023136"/>
    </source>
</evidence>
<reference evidence="7 8" key="1">
    <citation type="submission" date="2019-09" db="EMBL/GenBank/DDBJ databases">
        <title>Parvibaculum sedimenti sp. nov., isolated from sediment.</title>
        <authorList>
            <person name="Wang Y."/>
        </authorList>
    </citation>
    <scope>NUCLEOTIDE SEQUENCE [LARGE SCALE GENOMIC DNA]</scope>
    <source>
        <strain evidence="7 8">HXT-9</strain>
    </source>
</reference>
<dbReference type="PANTHER" id="PTHR33529">
    <property type="entry name" value="SLR0882 PROTEIN-RELATED"/>
    <property type="match status" value="1"/>
</dbReference>
<evidence type="ECO:0000256" key="6">
    <source>
        <dbReference type="SAM" id="Phobius"/>
    </source>
</evidence>
<feature type="transmembrane region" description="Helical" evidence="6">
    <location>
        <begin position="336"/>
        <end position="361"/>
    </location>
</feature>
<evidence type="ECO:0000256" key="1">
    <source>
        <dbReference type="ARBA" id="ARBA00004651"/>
    </source>
</evidence>
<dbReference type="PANTHER" id="PTHR33529:SF2">
    <property type="entry name" value="LIPOPOLYSACCHARIDE EXPORT SYSTEM PERMEASE PROTEIN LPTG"/>
    <property type="match status" value="1"/>
</dbReference>
<evidence type="ECO:0000256" key="3">
    <source>
        <dbReference type="ARBA" id="ARBA00022692"/>
    </source>
</evidence>
<feature type="transmembrane region" description="Helical" evidence="6">
    <location>
        <begin position="277"/>
        <end position="298"/>
    </location>
</feature>
<feature type="transmembrane region" description="Helical" evidence="6">
    <location>
        <begin position="304"/>
        <end position="324"/>
    </location>
</feature>
<keyword evidence="4 6" id="KW-1133">Transmembrane helix</keyword>
<evidence type="ECO:0000313" key="8">
    <source>
        <dbReference type="Proteomes" id="UP000468901"/>
    </source>
</evidence>
<keyword evidence="3 6" id="KW-0812">Transmembrane</keyword>
<evidence type="ECO:0000313" key="7">
    <source>
        <dbReference type="EMBL" id="KAB7740488.1"/>
    </source>
</evidence>
<comment type="caution">
    <text evidence="7">The sequence shown here is derived from an EMBL/GenBank/DDBJ whole genome shotgun (WGS) entry which is preliminary data.</text>
</comment>
<accession>A0A6N6VHI0</accession>
<dbReference type="InterPro" id="IPR005495">
    <property type="entry name" value="LptG/LptF_permease"/>
</dbReference>
<keyword evidence="5 6" id="KW-0472">Membrane</keyword>
<sequence length="364" mass="39955">MNISWTLSRYLGRQFFATVMITFAVVLCLIYMISIVELMRKAAEHSEITFGTIASMALLNLPTLGSTTLPFAVLFGGMASFLRLTRNHELVVARAAGVSAWQFLAPALAVALTIGVVVITVYNPIASAMSARYTQLEATYLRGRPSLIAVSSNGLWLRQADASGQSVVHALRTSERGLRLEDVIIFLYGQGDNFTGRIDARSAVLEDGYWDMKDAWVTHITDQPKHYDTYRQPTTLTLTQVQESFADPETISFWDLPHFIDMAEAAGFSAQRYRLHLYDILSTPVLLCTMVFLGAVFSLRASRLGGLFQLVIGGVFSGFLLYFLSDLSLALGLSGVLPPFLAAWAPVIVALLLGVAVLFHLEDG</sequence>
<feature type="transmembrane region" description="Helical" evidence="6">
    <location>
        <begin position="101"/>
        <end position="122"/>
    </location>
</feature>
<feature type="transmembrane region" description="Helical" evidence="6">
    <location>
        <begin position="15"/>
        <end position="36"/>
    </location>
</feature>
<keyword evidence="2" id="KW-1003">Cell membrane</keyword>
<dbReference type="GO" id="GO:0043190">
    <property type="term" value="C:ATP-binding cassette (ABC) transporter complex"/>
    <property type="evidence" value="ECO:0007669"/>
    <property type="project" value="InterPro"/>
</dbReference>
<comment type="subcellular location">
    <subcellularLocation>
        <location evidence="1">Cell membrane</location>
        <topology evidence="1">Multi-pass membrane protein</topology>
    </subcellularLocation>
</comment>
<dbReference type="Proteomes" id="UP000468901">
    <property type="component" value="Unassembled WGS sequence"/>
</dbReference>
<dbReference type="GO" id="GO:0015920">
    <property type="term" value="P:lipopolysaccharide transport"/>
    <property type="evidence" value="ECO:0007669"/>
    <property type="project" value="TreeGrafter"/>
</dbReference>
<proteinExistence type="predicted"/>
<organism evidence="7 8">
    <name type="scientific">Parvibaculum sedimenti</name>
    <dbReference type="NCBI Taxonomy" id="2608632"/>
    <lineage>
        <taxon>Bacteria</taxon>
        <taxon>Pseudomonadati</taxon>
        <taxon>Pseudomonadota</taxon>
        <taxon>Alphaproteobacteria</taxon>
        <taxon>Hyphomicrobiales</taxon>
        <taxon>Parvibaculaceae</taxon>
        <taxon>Parvibaculum</taxon>
    </lineage>
</organism>
<dbReference type="Pfam" id="PF03739">
    <property type="entry name" value="LptF_LptG"/>
    <property type="match status" value="1"/>
</dbReference>
<evidence type="ECO:0000256" key="2">
    <source>
        <dbReference type="ARBA" id="ARBA00022475"/>
    </source>
</evidence>
<gene>
    <name evidence="7" type="primary">lptG</name>
    <name evidence="7" type="ORF">F2P47_08135</name>
</gene>